<keyword evidence="13" id="KW-0436">Ligase</keyword>
<dbReference type="Pfam" id="PF00733">
    <property type="entry name" value="Asn_synthase"/>
    <property type="match status" value="1"/>
</dbReference>
<dbReference type="Gene3D" id="3.40.50.620">
    <property type="entry name" value="HUPs"/>
    <property type="match status" value="2"/>
</dbReference>
<evidence type="ECO:0000256" key="2">
    <source>
        <dbReference type="ARBA" id="ARBA00005752"/>
    </source>
</evidence>
<dbReference type="Pfam" id="PF13537">
    <property type="entry name" value="GATase_7"/>
    <property type="match status" value="1"/>
</dbReference>
<evidence type="ECO:0000256" key="5">
    <source>
        <dbReference type="ARBA" id="ARBA00022840"/>
    </source>
</evidence>
<evidence type="ECO:0000256" key="8">
    <source>
        <dbReference type="ARBA" id="ARBA00048741"/>
    </source>
</evidence>
<dbReference type="PANTHER" id="PTHR43284:SF1">
    <property type="entry name" value="ASPARAGINE SYNTHETASE"/>
    <property type="match status" value="1"/>
</dbReference>
<protein>
    <recommendedName>
        <fullName evidence="3">asparagine synthase (glutamine-hydrolyzing)</fullName>
        <ecNumber evidence="3">6.3.5.4</ecNumber>
    </recommendedName>
</protein>
<keyword evidence="9" id="KW-0028">Amino-acid biosynthesis</keyword>
<dbReference type="CDD" id="cd01991">
    <property type="entry name" value="Asn_synthase_B_C"/>
    <property type="match status" value="1"/>
</dbReference>
<evidence type="ECO:0000313" key="13">
    <source>
        <dbReference type="EMBL" id="MDK7186702.1"/>
    </source>
</evidence>
<evidence type="ECO:0000256" key="10">
    <source>
        <dbReference type="PIRSR" id="PIRSR001589-2"/>
    </source>
</evidence>
<evidence type="ECO:0000256" key="1">
    <source>
        <dbReference type="ARBA" id="ARBA00005187"/>
    </source>
</evidence>
<dbReference type="Gene3D" id="3.60.20.10">
    <property type="entry name" value="Glutamine Phosphoribosylpyrophosphate, subunit 1, domain 1"/>
    <property type="match status" value="1"/>
</dbReference>
<dbReference type="PIRSF" id="PIRSF001589">
    <property type="entry name" value="Asn_synthetase_glu-h"/>
    <property type="match status" value="1"/>
</dbReference>
<evidence type="ECO:0000256" key="6">
    <source>
        <dbReference type="ARBA" id="ARBA00022888"/>
    </source>
</evidence>
<feature type="site" description="Important for beta-aspartyl-AMP intermediate formation" evidence="11">
    <location>
        <position position="372"/>
    </location>
</feature>
<feature type="active site" description="For GATase activity" evidence="9">
    <location>
        <position position="2"/>
    </location>
</feature>
<dbReference type="GO" id="GO:0004066">
    <property type="term" value="F:asparagine synthase (glutamine-hydrolyzing) activity"/>
    <property type="evidence" value="ECO:0007669"/>
    <property type="project" value="UniProtKB-EC"/>
</dbReference>
<dbReference type="Proteomes" id="UP001229251">
    <property type="component" value="Unassembled WGS sequence"/>
</dbReference>
<dbReference type="SUPFAM" id="SSF56235">
    <property type="entry name" value="N-terminal nucleophile aminohydrolases (Ntn hydrolases)"/>
    <property type="match status" value="1"/>
</dbReference>
<dbReference type="InterPro" id="IPR017932">
    <property type="entry name" value="GATase_2_dom"/>
</dbReference>
<feature type="binding site" evidence="10">
    <location>
        <position position="289"/>
    </location>
    <ligand>
        <name>ATP</name>
        <dbReference type="ChEBI" id="CHEBI:30616"/>
    </ligand>
</feature>
<dbReference type="GO" id="GO:0006529">
    <property type="term" value="P:asparagine biosynthetic process"/>
    <property type="evidence" value="ECO:0007669"/>
    <property type="project" value="UniProtKB-KW"/>
</dbReference>
<organism evidence="13 14">
    <name type="scientific">Facklamia hominis</name>
    <dbReference type="NCBI Taxonomy" id="178214"/>
    <lineage>
        <taxon>Bacteria</taxon>
        <taxon>Bacillati</taxon>
        <taxon>Bacillota</taxon>
        <taxon>Bacilli</taxon>
        <taxon>Lactobacillales</taxon>
        <taxon>Aerococcaceae</taxon>
        <taxon>Facklamia</taxon>
    </lineage>
</organism>
<comment type="pathway">
    <text evidence="1">Amino-acid biosynthesis; L-asparagine biosynthesis; L-asparagine from L-aspartate (L-Gln route): step 1/1.</text>
</comment>
<dbReference type="AlphaFoldDB" id="A0AAJ1Q546"/>
<evidence type="ECO:0000256" key="4">
    <source>
        <dbReference type="ARBA" id="ARBA00022741"/>
    </source>
</evidence>
<evidence type="ECO:0000256" key="3">
    <source>
        <dbReference type="ARBA" id="ARBA00012737"/>
    </source>
</evidence>
<keyword evidence="5 10" id="KW-0067">ATP-binding</keyword>
<dbReference type="InterPro" id="IPR033738">
    <property type="entry name" value="AsnB_N"/>
</dbReference>
<evidence type="ECO:0000256" key="7">
    <source>
        <dbReference type="ARBA" id="ARBA00022962"/>
    </source>
</evidence>
<keyword evidence="6 9" id="KW-0061">Asparagine biosynthesis</keyword>
<dbReference type="NCBIfam" id="TIGR01536">
    <property type="entry name" value="asn_synth_AEB"/>
    <property type="match status" value="1"/>
</dbReference>
<dbReference type="InterPro" id="IPR014729">
    <property type="entry name" value="Rossmann-like_a/b/a_fold"/>
</dbReference>
<comment type="catalytic activity">
    <reaction evidence="8">
        <text>L-aspartate + L-glutamine + ATP + H2O = L-asparagine + L-glutamate + AMP + diphosphate + H(+)</text>
        <dbReference type="Rhea" id="RHEA:12228"/>
        <dbReference type="ChEBI" id="CHEBI:15377"/>
        <dbReference type="ChEBI" id="CHEBI:15378"/>
        <dbReference type="ChEBI" id="CHEBI:29985"/>
        <dbReference type="ChEBI" id="CHEBI:29991"/>
        <dbReference type="ChEBI" id="CHEBI:30616"/>
        <dbReference type="ChEBI" id="CHEBI:33019"/>
        <dbReference type="ChEBI" id="CHEBI:58048"/>
        <dbReference type="ChEBI" id="CHEBI:58359"/>
        <dbReference type="ChEBI" id="CHEBI:456215"/>
        <dbReference type="EC" id="6.3.5.4"/>
    </reaction>
</comment>
<evidence type="ECO:0000256" key="11">
    <source>
        <dbReference type="PIRSR" id="PIRSR001589-3"/>
    </source>
</evidence>
<dbReference type="SUPFAM" id="SSF52402">
    <property type="entry name" value="Adenine nucleotide alpha hydrolases-like"/>
    <property type="match status" value="1"/>
</dbReference>
<dbReference type="GO" id="GO:0005524">
    <property type="term" value="F:ATP binding"/>
    <property type="evidence" value="ECO:0007669"/>
    <property type="project" value="UniProtKB-KW"/>
</dbReference>
<evidence type="ECO:0000256" key="9">
    <source>
        <dbReference type="PIRSR" id="PIRSR001589-1"/>
    </source>
</evidence>
<keyword evidence="4 10" id="KW-0547">Nucleotide-binding</keyword>
<comment type="caution">
    <text evidence="13">The sequence shown here is derived from an EMBL/GenBank/DDBJ whole genome shotgun (WGS) entry which is preliminary data.</text>
</comment>
<gene>
    <name evidence="13" type="primary">asnB</name>
    <name evidence="13" type="ORF">QP433_01760</name>
</gene>
<dbReference type="PROSITE" id="PS51278">
    <property type="entry name" value="GATASE_TYPE_2"/>
    <property type="match status" value="1"/>
</dbReference>
<reference evidence="13" key="1">
    <citation type="submission" date="2023-05" db="EMBL/GenBank/DDBJ databases">
        <title>Cataloging the Phylogenetic Diversity of Human Bladder Bacteria.</title>
        <authorList>
            <person name="Du J."/>
        </authorList>
    </citation>
    <scope>NUCLEOTIDE SEQUENCE</scope>
    <source>
        <strain evidence="13">UMB1231</strain>
    </source>
</reference>
<comment type="similarity">
    <text evidence="2">Belongs to the asparagine synthetase family.</text>
</comment>
<name>A0AAJ1Q546_9LACT</name>
<proteinExistence type="inferred from homology"/>
<dbReference type="PANTHER" id="PTHR43284">
    <property type="entry name" value="ASPARAGINE SYNTHETASE (GLUTAMINE-HYDROLYZING)"/>
    <property type="match status" value="1"/>
</dbReference>
<dbReference type="InterPro" id="IPR029055">
    <property type="entry name" value="Ntn_hydrolases_N"/>
</dbReference>
<feature type="binding site" evidence="10">
    <location>
        <begin position="370"/>
        <end position="371"/>
    </location>
    <ligand>
        <name>ATP</name>
        <dbReference type="ChEBI" id="CHEBI:30616"/>
    </ligand>
</feature>
<evidence type="ECO:0000313" key="14">
    <source>
        <dbReference type="Proteomes" id="UP001229251"/>
    </source>
</evidence>
<dbReference type="InterPro" id="IPR001962">
    <property type="entry name" value="Asn_synthase"/>
</dbReference>
<accession>A0AAJ1Q546</accession>
<sequence>MCGFCGIVNQTKLELESEVLENMLDRIQHRGPDSAGYFRDDYCQLGFRRLAIIDLSQAGNQPFYSQDERYVMVFNGEIYNYHDIKEDLLAKGYEFISTTDSEVIIRGFEEWGSQVFARLRGMFAIAIWDRQERTLSLARDQFGIKPLYYTKNTQDHSILFASEIKSFLDYPLFIESLNQDALRPYLMFQYNPMNETFFKGVYHMPQGSYLKFKDGELVEQFCFAEVDFRDEYEDQSRSEEETKTAIKDALIESIDYHKIADVPVGSFLSGGVDSSLITSLCNPVKTYSVGFENPDNSKLRDPQFDETAFSAQLSEHLSIENASYYVSSHEALEALPEILYHLDEPDANYSCIPLWFLNKLAAQDVRVVLSGEGADELFAGYTWYKPSKMEEKVMRHLPKSLRKGLVPYADKKGQIGRIGQMAKRSLMDVSHKFMGQSKVFEENDVNEVLQASYRKEETPYDLLSDYYEEFRGQSDLNQMQSLDLRVWNPHDILQKADKMSMAHSLELRTPFLDKEMYHLARTLKNSERVNYETTKVALRQVAQDVLPEEWAKRPKLGFPTPVRKWMQESNWYHAMEERFTSETAQEFFEVGTLLNLLKEHQEGKADHGHKLYVCYAFLVWYQRFFEQTYPCIQEI</sequence>
<dbReference type="InterPro" id="IPR006426">
    <property type="entry name" value="Asn_synth_AEB"/>
</dbReference>
<dbReference type="GO" id="GO:0005829">
    <property type="term" value="C:cytosol"/>
    <property type="evidence" value="ECO:0007669"/>
    <property type="project" value="TreeGrafter"/>
</dbReference>
<keyword evidence="7 9" id="KW-0315">Glutamine amidotransferase</keyword>
<feature type="domain" description="Glutamine amidotransferase type-2" evidence="12">
    <location>
        <begin position="2"/>
        <end position="215"/>
    </location>
</feature>
<dbReference type="EMBL" id="JASOOE010000003">
    <property type="protein sequence ID" value="MDK7186702.1"/>
    <property type="molecule type" value="Genomic_DNA"/>
</dbReference>
<dbReference type="InterPro" id="IPR051786">
    <property type="entry name" value="ASN_synthetase/amidase"/>
</dbReference>
<dbReference type="RefSeq" id="WP_016647660.1">
    <property type="nucleotide sequence ID" value="NZ_JASOOE010000003.1"/>
</dbReference>
<dbReference type="CDD" id="cd00712">
    <property type="entry name" value="AsnB"/>
    <property type="match status" value="1"/>
</dbReference>
<evidence type="ECO:0000259" key="12">
    <source>
        <dbReference type="PROSITE" id="PS51278"/>
    </source>
</evidence>
<feature type="binding site" evidence="10">
    <location>
        <position position="100"/>
    </location>
    <ligand>
        <name>L-glutamine</name>
        <dbReference type="ChEBI" id="CHEBI:58359"/>
    </ligand>
</feature>
<dbReference type="EC" id="6.3.5.4" evidence="3"/>